<keyword evidence="2" id="KW-1003">Cell membrane</keyword>
<comment type="subcellular location">
    <subcellularLocation>
        <location evidence="1">Cell membrane</location>
        <topology evidence="1">Multi-pass membrane protein</topology>
    </subcellularLocation>
</comment>
<feature type="transmembrane region" description="Helical" evidence="8">
    <location>
        <begin position="162"/>
        <end position="179"/>
    </location>
</feature>
<evidence type="ECO:0000256" key="1">
    <source>
        <dbReference type="ARBA" id="ARBA00004651"/>
    </source>
</evidence>
<feature type="transmembrane region" description="Helical" evidence="8">
    <location>
        <begin position="260"/>
        <end position="280"/>
    </location>
</feature>
<dbReference type="RefSeq" id="WP_223106242.1">
    <property type="nucleotide sequence ID" value="NZ_CP061913.1"/>
</dbReference>
<sequence>MTHWQNGRIATDLRPRLIDAVFYALCAAFAAVTALTSTLLPHRAWGAIAWIGYAAGAALVLLGARRLVVWLLFAATALLPLLVESIQRASGRADRAQEEVLVVEHMGDRLLHTGTPYLSPAAIASLPPEERLLGYAPYQPGMAIFGLPRAAFGQAWWTDARVWFFAATLFCLVYSLRLLNARTHRLTQAVAVLPLCTLTLATGGDDLPVLALCVLALALASRDRFVAAGVAVGLAGALKLFALPVALVLLVLALPPLARALRFAAFAFGIPLAALGPALIVDADAFIENAIRFPSGHGLVTSPAQSPLPGHLIATAFPAGRTIALALLLLAGAVIAYRLYRRPPRTAAAAALFTAAGLTAAIMLTPTTRFGYLLYPAAFLAYWWDQRQRPSDGHVDEPRQV</sequence>
<organism evidence="9 10">
    <name type="scientific">Dactylosporangium vinaceum</name>
    <dbReference type="NCBI Taxonomy" id="53362"/>
    <lineage>
        <taxon>Bacteria</taxon>
        <taxon>Bacillati</taxon>
        <taxon>Actinomycetota</taxon>
        <taxon>Actinomycetes</taxon>
        <taxon>Micromonosporales</taxon>
        <taxon>Micromonosporaceae</taxon>
        <taxon>Dactylosporangium</taxon>
    </lineage>
</organism>
<keyword evidence="4 8" id="KW-0812">Transmembrane</keyword>
<dbReference type="EMBL" id="JBHMCA010000084">
    <property type="protein sequence ID" value="MFB9450904.1"/>
    <property type="molecule type" value="Genomic_DNA"/>
</dbReference>
<evidence type="ECO:0000256" key="2">
    <source>
        <dbReference type="ARBA" id="ARBA00022475"/>
    </source>
</evidence>
<feature type="transmembrane region" description="Helical" evidence="8">
    <location>
        <begin position="20"/>
        <end position="38"/>
    </location>
</feature>
<evidence type="ECO:0000256" key="8">
    <source>
        <dbReference type="SAM" id="Phobius"/>
    </source>
</evidence>
<keyword evidence="3" id="KW-0808">Transferase</keyword>
<dbReference type="InterPro" id="IPR018584">
    <property type="entry name" value="GT87"/>
</dbReference>
<feature type="transmembrane region" description="Helical" evidence="8">
    <location>
        <begin position="191"/>
        <end position="219"/>
    </location>
</feature>
<dbReference type="Pfam" id="PF09594">
    <property type="entry name" value="GT87"/>
    <property type="match status" value="1"/>
</dbReference>
<dbReference type="Proteomes" id="UP001589608">
    <property type="component" value="Unassembled WGS sequence"/>
</dbReference>
<comment type="similarity">
    <text evidence="7">Belongs to the glycosyltransferase 87 family.</text>
</comment>
<protein>
    <submittedName>
        <fullName evidence="9">Glycosyltransferase 87 family protein</fullName>
    </submittedName>
</protein>
<keyword evidence="5 8" id="KW-1133">Transmembrane helix</keyword>
<gene>
    <name evidence="9" type="ORF">ACFFTR_48215</name>
</gene>
<name>A0ABV5MPY2_9ACTN</name>
<feature type="transmembrane region" description="Helical" evidence="8">
    <location>
        <begin position="225"/>
        <end position="253"/>
    </location>
</feature>
<accession>A0ABV5MPY2</accession>
<evidence type="ECO:0000313" key="10">
    <source>
        <dbReference type="Proteomes" id="UP001589608"/>
    </source>
</evidence>
<evidence type="ECO:0000313" key="9">
    <source>
        <dbReference type="EMBL" id="MFB9450904.1"/>
    </source>
</evidence>
<feature type="transmembrane region" description="Helical" evidence="8">
    <location>
        <begin position="347"/>
        <end position="364"/>
    </location>
</feature>
<feature type="transmembrane region" description="Helical" evidence="8">
    <location>
        <begin position="322"/>
        <end position="340"/>
    </location>
</feature>
<proteinExistence type="inferred from homology"/>
<feature type="transmembrane region" description="Helical" evidence="8">
    <location>
        <begin position="67"/>
        <end position="83"/>
    </location>
</feature>
<evidence type="ECO:0000256" key="6">
    <source>
        <dbReference type="ARBA" id="ARBA00023136"/>
    </source>
</evidence>
<comment type="caution">
    <text evidence="9">The sequence shown here is derived from an EMBL/GenBank/DDBJ whole genome shotgun (WGS) entry which is preliminary data.</text>
</comment>
<evidence type="ECO:0000256" key="5">
    <source>
        <dbReference type="ARBA" id="ARBA00022989"/>
    </source>
</evidence>
<keyword evidence="6 8" id="KW-0472">Membrane</keyword>
<evidence type="ECO:0000256" key="4">
    <source>
        <dbReference type="ARBA" id="ARBA00022692"/>
    </source>
</evidence>
<evidence type="ECO:0000256" key="7">
    <source>
        <dbReference type="ARBA" id="ARBA00024033"/>
    </source>
</evidence>
<reference evidence="9 10" key="1">
    <citation type="submission" date="2024-09" db="EMBL/GenBank/DDBJ databases">
        <authorList>
            <person name="Sun Q."/>
            <person name="Mori K."/>
        </authorList>
    </citation>
    <scope>NUCLEOTIDE SEQUENCE [LARGE SCALE GENOMIC DNA]</scope>
    <source>
        <strain evidence="9 10">JCM 3307</strain>
    </source>
</reference>
<feature type="transmembrane region" description="Helical" evidence="8">
    <location>
        <begin position="44"/>
        <end position="62"/>
    </location>
</feature>
<evidence type="ECO:0000256" key="3">
    <source>
        <dbReference type="ARBA" id="ARBA00022679"/>
    </source>
</evidence>
<keyword evidence="10" id="KW-1185">Reference proteome</keyword>